<evidence type="ECO:0000259" key="9">
    <source>
        <dbReference type="PROSITE" id="PS50171"/>
    </source>
</evidence>
<dbReference type="STRING" id="765915.A0A1Y2HGF6"/>
<dbReference type="OrthoDB" id="2160351at2759"/>
<comment type="similarity">
    <text evidence="2">Belongs to the SF3A3 family.</text>
</comment>
<dbReference type="PROSITE" id="PS50171">
    <property type="entry name" value="ZF_MATRIN"/>
    <property type="match status" value="1"/>
</dbReference>
<dbReference type="Pfam" id="PF11931">
    <property type="entry name" value="SF3a60_Prp9_C"/>
    <property type="match status" value="1"/>
</dbReference>
<dbReference type="InterPro" id="IPR000690">
    <property type="entry name" value="Matrin/U1-C_Znf_C2H2"/>
</dbReference>
<protein>
    <recommendedName>
        <fullName evidence="9">Matrin-type domain-containing protein</fullName>
    </recommendedName>
</protein>
<comment type="caution">
    <text evidence="10">The sequence shown here is derived from an EMBL/GenBank/DDBJ whole genome shotgun (WGS) entry which is preliminary data.</text>
</comment>
<evidence type="ECO:0000256" key="4">
    <source>
        <dbReference type="ARBA" id="ARBA00022723"/>
    </source>
</evidence>
<feature type="region of interest" description="Disordered" evidence="8">
    <location>
        <begin position="382"/>
        <end position="411"/>
    </location>
</feature>
<reference evidence="10 11" key="1">
    <citation type="submission" date="2016-07" db="EMBL/GenBank/DDBJ databases">
        <title>Pervasive Adenine N6-methylation of Active Genes in Fungi.</title>
        <authorList>
            <consortium name="DOE Joint Genome Institute"/>
            <person name="Mondo S.J."/>
            <person name="Dannebaum R.O."/>
            <person name="Kuo R.C."/>
            <person name="Labutti K."/>
            <person name="Haridas S."/>
            <person name="Kuo A."/>
            <person name="Salamov A."/>
            <person name="Ahrendt S.R."/>
            <person name="Lipzen A."/>
            <person name="Sullivan W."/>
            <person name="Andreopoulos W.B."/>
            <person name="Clum A."/>
            <person name="Lindquist E."/>
            <person name="Daum C."/>
            <person name="Ramamoorthy G.K."/>
            <person name="Gryganskyi A."/>
            <person name="Culley D."/>
            <person name="Magnuson J.K."/>
            <person name="James T.Y."/>
            <person name="O'Malley M.A."/>
            <person name="Stajich J.E."/>
            <person name="Spatafora J.W."/>
            <person name="Visel A."/>
            <person name="Grigoriev I.V."/>
        </authorList>
    </citation>
    <scope>NUCLEOTIDE SEQUENCE [LARGE SCALE GENOMIC DNA]</scope>
    <source>
        <strain evidence="10 11">PL171</strain>
    </source>
</reference>
<feature type="domain" description="Matrin-type" evidence="9">
    <location>
        <begin position="442"/>
        <end position="473"/>
    </location>
</feature>
<feature type="compositionally biased region" description="Basic and acidic residues" evidence="8">
    <location>
        <begin position="382"/>
        <end position="392"/>
    </location>
</feature>
<keyword evidence="11" id="KW-1185">Reference proteome</keyword>
<dbReference type="InterPro" id="IPR024598">
    <property type="entry name" value="SF3a60/Prp9_C"/>
</dbReference>
<proteinExistence type="inferred from homology"/>
<keyword evidence="4" id="KW-0479">Metal-binding</keyword>
<evidence type="ECO:0000256" key="5">
    <source>
        <dbReference type="ARBA" id="ARBA00022771"/>
    </source>
</evidence>
<evidence type="ECO:0000313" key="10">
    <source>
        <dbReference type="EMBL" id="ORZ33676.1"/>
    </source>
</evidence>
<feature type="compositionally biased region" description="Acidic residues" evidence="8">
    <location>
        <begin position="394"/>
        <end position="411"/>
    </location>
</feature>
<dbReference type="InterPro" id="IPR021966">
    <property type="entry name" value="SF3a60_bindingd"/>
</dbReference>
<evidence type="ECO:0000256" key="1">
    <source>
        <dbReference type="ARBA" id="ARBA00004123"/>
    </source>
</evidence>
<evidence type="ECO:0000256" key="7">
    <source>
        <dbReference type="ARBA" id="ARBA00023242"/>
    </source>
</evidence>
<dbReference type="Pfam" id="PF16837">
    <property type="entry name" value="SF3A3"/>
    <property type="match status" value="1"/>
</dbReference>
<dbReference type="PANTHER" id="PTHR12786:SF2">
    <property type="entry name" value="SPLICING FACTOR 3A SUBUNIT 3"/>
    <property type="match status" value="1"/>
</dbReference>
<keyword evidence="3" id="KW-0597">Phosphoprotein</keyword>
<dbReference type="GO" id="GO:0003723">
    <property type="term" value="F:RNA binding"/>
    <property type="evidence" value="ECO:0007669"/>
    <property type="project" value="InterPro"/>
</dbReference>
<dbReference type="GO" id="GO:0005681">
    <property type="term" value="C:spliceosomal complex"/>
    <property type="evidence" value="ECO:0007669"/>
    <property type="project" value="InterPro"/>
</dbReference>
<name>A0A1Y2HGF6_9FUNG</name>
<keyword evidence="7" id="KW-0539">Nucleus</keyword>
<dbReference type="SMART" id="SM00355">
    <property type="entry name" value="ZnF_C2H2"/>
    <property type="match status" value="2"/>
</dbReference>
<evidence type="ECO:0000256" key="3">
    <source>
        <dbReference type="ARBA" id="ARBA00022553"/>
    </source>
</evidence>
<evidence type="ECO:0000256" key="2">
    <source>
        <dbReference type="ARBA" id="ARBA00008776"/>
    </source>
</evidence>
<dbReference type="EMBL" id="MCFL01000034">
    <property type="protein sequence ID" value="ORZ33676.1"/>
    <property type="molecule type" value="Genomic_DNA"/>
</dbReference>
<dbReference type="InterPro" id="IPR031774">
    <property type="entry name" value="SF3A3_dom"/>
</dbReference>
<comment type="subcellular location">
    <subcellularLocation>
        <location evidence="1">Nucleus</location>
    </subcellularLocation>
</comment>
<gene>
    <name evidence="10" type="ORF">BCR44DRAFT_35523</name>
</gene>
<evidence type="ECO:0000256" key="6">
    <source>
        <dbReference type="ARBA" id="ARBA00022833"/>
    </source>
</evidence>
<organism evidence="10 11">
    <name type="scientific">Catenaria anguillulae PL171</name>
    <dbReference type="NCBI Taxonomy" id="765915"/>
    <lineage>
        <taxon>Eukaryota</taxon>
        <taxon>Fungi</taxon>
        <taxon>Fungi incertae sedis</taxon>
        <taxon>Blastocladiomycota</taxon>
        <taxon>Blastocladiomycetes</taxon>
        <taxon>Blastocladiales</taxon>
        <taxon>Catenariaceae</taxon>
        <taxon>Catenaria</taxon>
    </lineage>
</organism>
<dbReference type="InterPro" id="IPR013087">
    <property type="entry name" value="Znf_C2H2_type"/>
</dbReference>
<accession>A0A1Y2HGF6</accession>
<sequence length="537" mass="60768">MHTVLEHQRKQHEQIDRLENLAASLLLDVPRTHKHRLALHTRVATLAKQVVSTSASLLDTYASPARAADLDRMAGDHALADFYARLRDVHEFHDRNPDEAEIVPMELELMDPNIKPDDPNVLESGFSGEEFFGRFIDLHTHHETYVNLLRSKASPATTPATATAAGTLSSLLTLSLDDDPTPKLTYLEYLDTFHRLASVPRELKNAAYKSYLASLLEYLQAFIARSHPLFDYGALESAAHDAFSQLWSARADPAGWCEWIDTCATPDVFCDACGKQFHARAMYERHVKGDKRHKKAARALEGKSQDEVAAARQAKRREFESEWFQVAWSEYLVECIVDQHLRGVVQATRDNVERKQTLTEAELAAELEALDQMLVVADADHDRGDLGDRTPGDLDQDAGDDHGDDDDDDDEKIYNPLKLPLGWDGKPIPYWLYKLHGLGVEYPCEICGGYVYMGRKAFERHFQEFRHAMGMKSLGVPNNKQFQEITKIEDALSLWDKLKASQNKGTFRADVDAEFEDSEGNVMSRKVYEDLQRQGLL</sequence>
<keyword evidence="6" id="KW-0862">Zinc</keyword>
<keyword evidence="5" id="KW-0863">Zinc-finger</keyword>
<evidence type="ECO:0000256" key="8">
    <source>
        <dbReference type="SAM" id="MobiDB-lite"/>
    </source>
</evidence>
<dbReference type="PANTHER" id="PTHR12786">
    <property type="entry name" value="SPLICING FACTOR SF3A-RELATED"/>
    <property type="match status" value="1"/>
</dbReference>
<dbReference type="Pfam" id="PF12108">
    <property type="entry name" value="SF3a60_bindingd"/>
    <property type="match status" value="1"/>
</dbReference>
<evidence type="ECO:0000313" key="11">
    <source>
        <dbReference type="Proteomes" id="UP000193411"/>
    </source>
</evidence>
<dbReference type="GO" id="GO:0000398">
    <property type="term" value="P:mRNA splicing, via spliceosome"/>
    <property type="evidence" value="ECO:0007669"/>
    <property type="project" value="InterPro"/>
</dbReference>
<dbReference type="AlphaFoldDB" id="A0A1Y2HGF6"/>
<dbReference type="GO" id="GO:0008270">
    <property type="term" value="F:zinc ion binding"/>
    <property type="evidence" value="ECO:0007669"/>
    <property type="project" value="UniProtKB-KW"/>
</dbReference>
<dbReference type="Proteomes" id="UP000193411">
    <property type="component" value="Unassembled WGS sequence"/>
</dbReference>
<dbReference type="InterPro" id="IPR051421">
    <property type="entry name" value="RNA_Proc_DNA_Dmg_Regulator"/>
</dbReference>